<dbReference type="OrthoDB" id="10384079at2759"/>
<sequence>MLGVEPEHPGCHQEMKPEEAPHVDEEQDENEEIAWQTEETTKHHGGPSMELVEEEEREGFDLESYYTWLLVVSVGNGN</sequence>
<protein>
    <submittedName>
        <fullName evidence="2">Uncharacterized protein</fullName>
    </submittedName>
</protein>
<evidence type="ECO:0000256" key="1">
    <source>
        <dbReference type="SAM" id="MobiDB-lite"/>
    </source>
</evidence>
<dbReference type="EMBL" id="PJQY01001836">
    <property type="protein sequence ID" value="PQP99242.1"/>
    <property type="molecule type" value="Genomic_DNA"/>
</dbReference>
<dbReference type="AlphaFoldDB" id="A0A314XZ21"/>
<evidence type="ECO:0000313" key="3">
    <source>
        <dbReference type="Proteomes" id="UP000250321"/>
    </source>
</evidence>
<dbReference type="Proteomes" id="UP000250321">
    <property type="component" value="Unassembled WGS sequence"/>
</dbReference>
<comment type="caution">
    <text evidence="2">The sequence shown here is derived from an EMBL/GenBank/DDBJ whole genome shotgun (WGS) entry which is preliminary data.</text>
</comment>
<feature type="compositionally biased region" description="Basic and acidic residues" evidence="1">
    <location>
        <begin position="1"/>
        <end position="24"/>
    </location>
</feature>
<proteinExistence type="predicted"/>
<gene>
    <name evidence="2" type="ORF">Pyn_27462</name>
</gene>
<reference evidence="2 3" key="1">
    <citation type="submission" date="2018-02" db="EMBL/GenBank/DDBJ databases">
        <title>Draft genome of wild Prunus yedoensis var. nudiflora.</title>
        <authorList>
            <person name="Baek S."/>
            <person name="Kim J.-H."/>
            <person name="Choi K."/>
            <person name="Kim G.-B."/>
            <person name="Cho A."/>
            <person name="Jang H."/>
            <person name="Shin C.-H."/>
            <person name="Yu H.-J."/>
            <person name="Mun J.-H."/>
        </authorList>
    </citation>
    <scope>NUCLEOTIDE SEQUENCE [LARGE SCALE GENOMIC DNA]</scope>
    <source>
        <strain evidence="3">cv. Jeju island</strain>
        <tissue evidence="2">Leaf</tissue>
    </source>
</reference>
<feature type="region of interest" description="Disordered" evidence="1">
    <location>
        <begin position="1"/>
        <end position="56"/>
    </location>
</feature>
<keyword evidence="3" id="KW-1185">Reference proteome</keyword>
<accession>A0A314XZ21</accession>
<name>A0A314XZ21_PRUYE</name>
<evidence type="ECO:0000313" key="2">
    <source>
        <dbReference type="EMBL" id="PQP99242.1"/>
    </source>
</evidence>
<organism evidence="2 3">
    <name type="scientific">Prunus yedoensis var. nudiflora</name>
    <dbReference type="NCBI Taxonomy" id="2094558"/>
    <lineage>
        <taxon>Eukaryota</taxon>
        <taxon>Viridiplantae</taxon>
        <taxon>Streptophyta</taxon>
        <taxon>Embryophyta</taxon>
        <taxon>Tracheophyta</taxon>
        <taxon>Spermatophyta</taxon>
        <taxon>Magnoliopsida</taxon>
        <taxon>eudicotyledons</taxon>
        <taxon>Gunneridae</taxon>
        <taxon>Pentapetalae</taxon>
        <taxon>rosids</taxon>
        <taxon>fabids</taxon>
        <taxon>Rosales</taxon>
        <taxon>Rosaceae</taxon>
        <taxon>Amygdaloideae</taxon>
        <taxon>Amygdaleae</taxon>
        <taxon>Prunus</taxon>
    </lineage>
</organism>